<evidence type="ECO:0000256" key="5">
    <source>
        <dbReference type="ARBA" id="ARBA00023274"/>
    </source>
</evidence>
<dbReference type="NCBIfam" id="NF004363">
    <property type="entry name" value="PRK05738.2-4"/>
    <property type="match status" value="1"/>
</dbReference>
<keyword evidence="3 6" id="KW-0694">RNA-binding</keyword>
<accession>A0A7T4QZ93</accession>
<dbReference type="PANTHER" id="PTHR12059:SF5">
    <property type="entry name" value="LARGE RIBOSOMAL SUBUNIT PROTEIN UL23M"/>
    <property type="match status" value="1"/>
</dbReference>
<keyword evidence="2 6" id="KW-0699">rRNA-binding</keyword>
<name>A0A7T4QZ93_9GAMM</name>
<dbReference type="GO" id="GO:0006412">
    <property type="term" value="P:translation"/>
    <property type="evidence" value="ECO:0007669"/>
    <property type="project" value="UniProtKB-UniRule"/>
</dbReference>
<dbReference type="GO" id="GO:0005840">
    <property type="term" value="C:ribosome"/>
    <property type="evidence" value="ECO:0007669"/>
    <property type="project" value="UniProtKB-KW"/>
</dbReference>
<dbReference type="HAMAP" id="MF_01369_B">
    <property type="entry name" value="Ribosomal_uL23_B"/>
    <property type="match status" value="1"/>
</dbReference>
<dbReference type="GO" id="GO:0003735">
    <property type="term" value="F:structural constituent of ribosome"/>
    <property type="evidence" value="ECO:0007669"/>
    <property type="project" value="InterPro"/>
</dbReference>
<dbReference type="FunFam" id="3.30.70.330:FF:000001">
    <property type="entry name" value="50S ribosomal protein L23"/>
    <property type="match status" value="1"/>
</dbReference>
<dbReference type="GO" id="GO:0019843">
    <property type="term" value="F:rRNA binding"/>
    <property type="evidence" value="ECO:0007669"/>
    <property type="project" value="UniProtKB-UniRule"/>
</dbReference>
<evidence type="ECO:0000256" key="6">
    <source>
        <dbReference type="HAMAP-Rule" id="MF_01369"/>
    </source>
</evidence>
<comment type="subunit">
    <text evidence="6">Part of the 50S ribosomal subunit. Contacts protein L29, and trigger factor when it is bound to the ribosome.</text>
</comment>
<evidence type="ECO:0000256" key="4">
    <source>
        <dbReference type="ARBA" id="ARBA00022980"/>
    </source>
</evidence>
<sequence>MKSERIYKVLLGPHVSEKAAMAGDAGNQVVFKVLPGASKLEVKNAVEALFKVDVVDVRTVNVKGKVKRNRFGLSKKPNWKKAYVSLAQGQDIDFAIAE</sequence>
<dbReference type="NCBIfam" id="NF004359">
    <property type="entry name" value="PRK05738.1-3"/>
    <property type="match status" value="1"/>
</dbReference>
<evidence type="ECO:0000313" key="8">
    <source>
        <dbReference type="Proteomes" id="UP000596063"/>
    </source>
</evidence>
<keyword evidence="5 6" id="KW-0687">Ribonucleoprotein</keyword>
<dbReference type="Pfam" id="PF00276">
    <property type="entry name" value="Ribosomal_L23"/>
    <property type="match status" value="1"/>
</dbReference>
<dbReference type="AlphaFoldDB" id="A0A7T4QZ93"/>
<evidence type="ECO:0000256" key="3">
    <source>
        <dbReference type="ARBA" id="ARBA00022884"/>
    </source>
</evidence>
<dbReference type="EMBL" id="CP066167">
    <property type="protein sequence ID" value="QQD17533.1"/>
    <property type="molecule type" value="Genomic_DNA"/>
</dbReference>
<dbReference type="PANTHER" id="PTHR12059">
    <property type="entry name" value="RIBOSOMAL PROTEIN L23-RELATED"/>
    <property type="match status" value="1"/>
</dbReference>
<dbReference type="InterPro" id="IPR012678">
    <property type="entry name" value="Ribosomal_uL23/eL15/eS24_sf"/>
</dbReference>
<keyword evidence="8" id="KW-1185">Reference proteome</keyword>
<organism evidence="7 8">
    <name type="scientific">Spongiibacter nanhainus</name>
    <dbReference type="NCBI Taxonomy" id="2794344"/>
    <lineage>
        <taxon>Bacteria</taxon>
        <taxon>Pseudomonadati</taxon>
        <taxon>Pseudomonadota</taxon>
        <taxon>Gammaproteobacteria</taxon>
        <taxon>Cellvibrionales</taxon>
        <taxon>Spongiibacteraceae</taxon>
        <taxon>Spongiibacter</taxon>
    </lineage>
</organism>
<reference evidence="7 8" key="1">
    <citation type="submission" date="2020-12" db="EMBL/GenBank/DDBJ databases">
        <authorList>
            <person name="Shan Y."/>
        </authorList>
    </citation>
    <scope>NUCLEOTIDE SEQUENCE [LARGE SCALE GENOMIC DNA]</scope>
    <source>
        <strain evidence="8">csc3.9</strain>
    </source>
</reference>
<dbReference type="RefSeq" id="WP_198569033.1">
    <property type="nucleotide sequence ID" value="NZ_CP066167.1"/>
</dbReference>
<protein>
    <recommendedName>
        <fullName evidence="6">Large ribosomal subunit protein uL23</fullName>
    </recommendedName>
</protein>
<evidence type="ECO:0000256" key="1">
    <source>
        <dbReference type="ARBA" id="ARBA00006700"/>
    </source>
</evidence>
<comment type="function">
    <text evidence="6">One of the early assembly proteins it binds 23S rRNA. One of the proteins that surrounds the polypeptide exit tunnel on the outside of the ribosome. Forms the main docking site for trigger factor binding to the ribosome.</text>
</comment>
<evidence type="ECO:0000313" key="7">
    <source>
        <dbReference type="EMBL" id="QQD17533.1"/>
    </source>
</evidence>
<dbReference type="Proteomes" id="UP000596063">
    <property type="component" value="Chromosome"/>
</dbReference>
<dbReference type="Gene3D" id="3.30.70.330">
    <property type="match status" value="1"/>
</dbReference>
<keyword evidence="4 6" id="KW-0689">Ribosomal protein</keyword>
<evidence type="ECO:0000256" key="2">
    <source>
        <dbReference type="ARBA" id="ARBA00022730"/>
    </source>
</evidence>
<dbReference type="GO" id="GO:1990904">
    <property type="term" value="C:ribonucleoprotein complex"/>
    <property type="evidence" value="ECO:0007669"/>
    <property type="project" value="UniProtKB-KW"/>
</dbReference>
<gene>
    <name evidence="6 7" type="primary">rplW</name>
    <name evidence="7" type="ORF">I6N98_14360</name>
</gene>
<dbReference type="InterPro" id="IPR012677">
    <property type="entry name" value="Nucleotide-bd_a/b_plait_sf"/>
</dbReference>
<dbReference type="KEGG" id="snan:I6N98_14360"/>
<dbReference type="InterPro" id="IPR013025">
    <property type="entry name" value="Ribosomal_uL23-like"/>
</dbReference>
<dbReference type="SUPFAM" id="SSF54189">
    <property type="entry name" value="Ribosomal proteins S24e, L23 and L15e"/>
    <property type="match status" value="1"/>
</dbReference>
<comment type="similarity">
    <text evidence="1 6">Belongs to the universal ribosomal protein uL23 family.</text>
</comment>
<proteinExistence type="inferred from homology"/>